<organism evidence="1 2">
    <name type="scientific">Rosistilla oblonga</name>
    <dbReference type="NCBI Taxonomy" id="2527990"/>
    <lineage>
        <taxon>Bacteria</taxon>
        <taxon>Pseudomonadati</taxon>
        <taxon>Planctomycetota</taxon>
        <taxon>Planctomycetia</taxon>
        <taxon>Pirellulales</taxon>
        <taxon>Pirellulaceae</taxon>
        <taxon>Rosistilla</taxon>
    </lineage>
</organism>
<proteinExistence type="predicted"/>
<dbReference type="AlphaFoldDB" id="A0A518IQH8"/>
<accession>A0A518IQH8</accession>
<reference evidence="1 2" key="1">
    <citation type="submission" date="2019-02" db="EMBL/GenBank/DDBJ databases">
        <title>Deep-cultivation of Planctomycetes and their phenomic and genomic characterization uncovers novel biology.</title>
        <authorList>
            <person name="Wiegand S."/>
            <person name="Jogler M."/>
            <person name="Boedeker C."/>
            <person name="Pinto D."/>
            <person name="Vollmers J."/>
            <person name="Rivas-Marin E."/>
            <person name="Kohn T."/>
            <person name="Peeters S.H."/>
            <person name="Heuer A."/>
            <person name="Rast P."/>
            <person name="Oberbeckmann S."/>
            <person name="Bunk B."/>
            <person name="Jeske O."/>
            <person name="Meyerdierks A."/>
            <person name="Storesund J.E."/>
            <person name="Kallscheuer N."/>
            <person name="Luecker S."/>
            <person name="Lage O.M."/>
            <person name="Pohl T."/>
            <person name="Merkel B.J."/>
            <person name="Hornburger P."/>
            <person name="Mueller R.-W."/>
            <person name="Bruemmer F."/>
            <person name="Labrenz M."/>
            <person name="Spormann A.M."/>
            <person name="Op den Camp H."/>
            <person name="Overmann J."/>
            <person name="Amann R."/>
            <person name="Jetten M.S.M."/>
            <person name="Mascher T."/>
            <person name="Medema M.H."/>
            <person name="Devos D.P."/>
            <person name="Kaster A.-K."/>
            <person name="Ovreas L."/>
            <person name="Rohde M."/>
            <person name="Galperin M.Y."/>
            <person name="Jogler C."/>
        </authorList>
    </citation>
    <scope>NUCLEOTIDE SEQUENCE [LARGE SCALE GENOMIC DNA]</scope>
    <source>
        <strain evidence="1 2">Mal33</strain>
    </source>
</reference>
<protein>
    <submittedName>
        <fullName evidence="1">Uncharacterized protein</fullName>
    </submittedName>
</protein>
<evidence type="ECO:0000313" key="1">
    <source>
        <dbReference type="EMBL" id="QDV55351.1"/>
    </source>
</evidence>
<gene>
    <name evidence="1" type="ORF">Mal33_13220</name>
</gene>
<dbReference type="RefSeq" id="WP_145283167.1">
    <property type="nucleotide sequence ID" value="NZ_CP036318.1"/>
</dbReference>
<sequence>MSETSPIELVVLPDGTIRSIYDEHLDLKSAGRISIARASHVEPSPSGDWLADLSPVDGPKTLGPFDKRSKALAAEVAWLQKNWLTHRAE</sequence>
<keyword evidence="2" id="KW-1185">Reference proteome</keyword>
<evidence type="ECO:0000313" key="2">
    <source>
        <dbReference type="Proteomes" id="UP000316770"/>
    </source>
</evidence>
<name>A0A518IQH8_9BACT</name>
<dbReference type="Proteomes" id="UP000316770">
    <property type="component" value="Chromosome"/>
</dbReference>
<dbReference type="EMBL" id="CP036318">
    <property type="protein sequence ID" value="QDV55351.1"/>
    <property type="molecule type" value="Genomic_DNA"/>
</dbReference>